<dbReference type="AlphaFoldDB" id="A0A4Y2UU34"/>
<accession>A0A4Y2UU34</accession>
<feature type="non-terminal residue" evidence="1">
    <location>
        <position position="76"/>
    </location>
</feature>
<reference evidence="1 2" key="1">
    <citation type="journal article" date="2019" name="Sci. Rep.">
        <title>Orb-weaving spider Araneus ventricosus genome elucidates the spidroin gene catalogue.</title>
        <authorList>
            <person name="Kono N."/>
            <person name="Nakamura H."/>
            <person name="Ohtoshi R."/>
            <person name="Moran D.A.P."/>
            <person name="Shinohara A."/>
            <person name="Yoshida Y."/>
            <person name="Fujiwara M."/>
            <person name="Mori M."/>
            <person name="Tomita M."/>
            <person name="Arakawa K."/>
        </authorList>
    </citation>
    <scope>NUCLEOTIDE SEQUENCE [LARGE SCALE GENOMIC DNA]</scope>
</reference>
<protein>
    <submittedName>
        <fullName evidence="1">Uncharacterized protein</fullName>
    </submittedName>
</protein>
<keyword evidence="2" id="KW-1185">Reference proteome</keyword>
<dbReference type="Proteomes" id="UP000499080">
    <property type="component" value="Unassembled WGS sequence"/>
</dbReference>
<evidence type="ECO:0000313" key="2">
    <source>
        <dbReference type="Proteomes" id="UP000499080"/>
    </source>
</evidence>
<name>A0A4Y2UU34_ARAVE</name>
<comment type="caution">
    <text evidence="1">The sequence shown here is derived from an EMBL/GenBank/DDBJ whole genome shotgun (WGS) entry which is preliminary data.</text>
</comment>
<evidence type="ECO:0000313" key="1">
    <source>
        <dbReference type="EMBL" id="GBO16509.1"/>
    </source>
</evidence>
<proteinExistence type="predicted"/>
<dbReference type="EMBL" id="BGPR01040397">
    <property type="protein sequence ID" value="GBO16509.1"/>
    <property type="molecule type" value="Genomic_DNA"/>
</dbReference>
<gene>
    <name evidence="1" type="ORF">AVEN_238038_1</name>
</gene>
<organism evidence="1 2">
    <name type="scientific">Araneus ventricosus</name>
    <name type="common">Orbweaver spider</name>
    <name type="synonym">Epeira ventricosa</name>
    <dbReference type="NCBI Taxonomy" id="182803"/>
    <lineage>
        <taxon>Eukaryota</taxon>
        <taxon>Metazoa</taxon>
        <taxon>Ecdysozoa</taxon>
        <taxon>Arthropoda</taxon>
        <taxon>Chelicerata</taxon>
        <taxon>Arachnida</taxon>
        <taxon>Araneae</taxon>
        <taxon>Araneomorphae</taxon>
        <taxon>Entelegynae</taxon>
        <taxon>Araneoidea</taxon>
        <taxon>Araneidae</taxon>
        <taxon>Araneus</taxon>
    </lineage>
</organism>
<sequence>MLRTVVEVQNPIPSKISRVVEVQNPTPSKISRVCGPGSLLVWRRGSILLPLVARRHGEGLPAQMSPWSSDQDLKLR</sequence>